<evidence type="ECO:0000313" key="1">
    <source>
        <dbReference type="EMBL" id="WQQ26177.1"/>
    </source>
</evidence>
<organism evidence="1 2">
    <name type="scientific">Nocardioides bizhenqiangii</name>
    <dbReference type="NCBI Taxonomy" id="3095076"/>
    <lineage>
        <taxon>Bacteria</taxon>
        <taxon>Bacillati</taxon>
        <taxon>Actinomycetota</taxon>
        <taxon>Actinomycetes</taxon>
        <taxon>Propionibacteriales</taxon>
        <taxon>Nocardioidaceae</taxon>
        <taxon>Nocardioides</taxon>
    </lineage>
</organism>
<name>A0ABZ0ZRC0_9ACTN</name>
<keyword evidence="2" id="KW-1185">Reference proteome</keyword>
<dbReference type="Proteomes" id="UP001327225">
    <property type="component" value="Chromosome"/>
</dbReference>
<reference evidence="2" key="1">
    <citation type="submission" date="2023-12" db="EMBL/GenBank/DDBJ databases">
        <title>Novel species in genus Nocardioides.</title>
        <authorList>
            <person name="Zhou H."/>
        </authorList>
    </citation>
    <scope>NUCLEOTIDE SEQUENCE [LARGE SCALE GENOMIC DNA]</scope>
    <source>
        <strain evidence="2">HM61</strain>
    </source>
</reference>
<gene>
    <name evidence="1" type="ORF">SHK19_19720</name>
</gene>
<sequence length="44" mass="5235">MIEPANELRVRQEIADRIARADRRRLTARIKSSRRARRSGLEFL</sequence>
<evidence type="ECO:0000313" key="2">
    <source>
        <dbReference type="Proteomes" id="UP001327225"/>
    </source>
</evidence>
<proteinExistence type="predicted"/>
<dbReference type="EMBL" id="CP141059">
    <property type="protein sequence ID" value="WQQ26177.1"/>
    <property type="molecule type" value="Genomic_DNA"/>
</dbReference>
<protein>
    <submittedName>
        <fullName evidence="1">Uncharacterized protein</fullName>
    </submittedName>
</protein>
<dbReference type="RefSeq" id="WP_322454701.1">
    <property type="nucleotide sequence ID" value="NZ_CP141059.1"/>
</dbReference>
<accession>A0ABZ0ZRC0</accession>